<dbReference type="InterPro" id="IPR000515">
    <property type="entry name" value="MetI-like"/>
</dbReference>
<organism evidence="10 11">
    <name type="scientific">Streptomyces spongiae</name>
    <dbReference type="NCBI Taxonomy" id="565072"/>
    <lineage>
        <taxon>Bacteria</taxon>
        <taxon>Bacillati</taxon>
        <taxon>Actinomycetota</taxon>
        <taxon>Actinomycetes</taxon>
        <taxon>Kitasatosporales</taxon>
        <taxon>Streptomycetaceae</taxon>
        <taxon>Streptomyces</taxon>
    </lineage>
</organism>
<dbReference type="Pfam" id="PF00528">
    <property type="entry name" value="BPD_transp_1"/>
    <property type="match status" value="1"/>
</dbReference>
<feature type="transmembrane region" description="Helical" evidence="8">
    <location>
        <begin position="132"/>
        <end position="155"/>
    </location>
</feature>
<dbReference type="Gene3D" id="1.10.3720.10">
    <property type="entry name" value="MetI-like"/>
    <property type="match status" value="1"/>
</dbReference>
<feature type="transmembrane region" description="Helical" evidence="8">
    <location>
        <begin position="7"/>
        <end position="30"/>
    </location>
</feature>
<feature type="domain" description="ABC transmembrane type-1" evidence="9">
    <location>
        <begin position="60"/>
        <end position="248"/>
    </location>
</feature>
<dbReference type="PANTHER" id="PTHR43848">
    <property type="entry name" value="PUTRESCINE TRANSPORT SYSTEM PERMEASE PROTEIN POTI"/>
    <property type="match status" value="1"/>
</dbReference>
<evidence type="ECO:0000256" key="7">
    <source>
        <dbReference type="ARBA" id="ARBA00023136"/>
    </source>
</evidence>
<dbReference type="PROSITE" id="PS50928">
    <property type="entry name" value="ABC_TM1"/>
    <property type="match status" value="1"/>
</dbReference>
<keyword evidence="6 8" id="KW-1133">Transmembrane helix</keyword>
<dbReference type="PANTHER" id="PTHR43848:SF2">
    <property type="entry name" value="PUTRESCINE TRANSPORT SYSTEM PERMEASE PROTEIN POTI"/>
    <property type="match status" value="1"/>
</dbReference>
<evidence type="ECO:0000256" key="5">
    <source>
        <dbReference type="ARBA" id="ARBA00022692"/>
    </source>
</evidence>
<feature type="transmembrane region" description="Helical" evidence="8">
    <location>
        <begin position="56"/>
        <end position="86"/>
    </location>
</feature>
<evidence type="ECO:0000256" key="4">
    <source>
        <dbReference type="ARBA" id="ARBA00022475"/>
    </source>
</evidence>
<gene>
    <name evidence="10" type="ORF">FNH08_04180</name>
</gene>
<keyword evidence="3 8" id="KW-0813">Transport</keyword>
<comment type="subcellular location">
    <subcellularLocation>
        <location evidence="1 8">Cell membrane</location>
        <topology evidence="1 8">Multi-pass membrane protein</topology>
    </subcellularLocation>
</comment>
<dbReference type="EMBL" id="VJZC01000014">
    <property type="protein sequence ID" value="MPY56397.1"/>
    <property type="molecule type" value="Genomic_DNA"/>
</dbReference>
<comment type="similarity">
    <text evidence="2">Belongs to the binding-protein-dependent transport system permease family. CysTW subfamily.</text>
</comment>
<evidence type="ECO:0000256" key="3">
    <source>
        <dbReference type="ARBA" id="ARBA00022448"/>
    </source>
</evidence>
<dbReference type="Proteomes" id="UP000400924">
    <property type="component" value="Unassembled WGS sequence"/>
</dbReference>
<dbReference type="CDD" id="cd06261">
    <property type="entry name" value="TM_PBP2"/>
    <property type="match status" value="1"/>
</dbReference>
<evidence type="ECO:0000256" key="1">
    <source>
        <dbReference type="ARBA" id="ARBA00004651"/>
    </source>
</evidence>
<dbReference type="InterPro" id="IPR035906">
    <property type="entry name" value="MetI-like_sf"/>
</dbReference>
<evidence type="ECO:0000313" key="10">
    <source>
        <dbReference type="EMBL" id="MPY56397.1"/>
    </source>
</evidence>
<keyword evidence="4" id="KW-1003">Cell membrane</keyword>
<dbReference type="GO" id="GO:0055085">
    <property type="term" value="P:transmembrane transport"/>
    <property type="evidence" value="ECO:0007669"/>
    <property type="project" value="InterPro"/>
</dbReference>
<dbReference type="SUPFAM" id="SSF161098">
    <property type="entry name" value="MetI-like"/>
    <property type="match status" value="1"/>
</dbReference>
<comment type="caution">
    <text evidence="10">The sequence shown here is derived from an EMBL/GenBank/DDBJ whole genome shotgun (WGS) entry which is preliminary data.</text>
</comment>
<feature type="transmembrane region" description="Helical" evidence="8">
    <location>
        <begin position="98"/>
        <end position="120"/>
    </location>
</feature>
<dbReference type="GO" id="GO:0005886">
    <property type="term" value="C:plasma membrane"/>
    <property type="evidence" value="ECO:0007669"/>
    <property type="project" value="UniProtKB-SubCell"/>
</dbReference>
<evidence type="ECO:0000256" key="2">
    <source>
        <dbReference type="ARBA" id="ARBA00007069"/>
    </source>
</evidence>
<keyword evidence="5 8" id="KW-0812">Transmembrane</keyword>
<evidence type="ECO:0000256" key="8">
    <source>
        <dbReference type="RuleBase" id="RU363032"/>
    </source>
</evidence>
<feature type="transmembrane region" description="Helical" evidence="8">
    <location>
        <begin position="176"/>
        <end position="197"/>
    </location>
</feature>
<accession>A0A5N8XAI1</accession>
<feature type="transmembrane region" description="Helical" evidence="8">
    <location>
        <begin position="230"/>
        <end position="254"/>
    </location>
</feature>
<evidence type="ECO:0000256" key="6">
    <source>
        <dbReference type="ARBA" id="ARBA00022989"/>
    </source>
</evidence>
<evidence type="ECO:0000259" key="9">
    <source>
        <dbReference type="PROSITE" id="PS50928"/>
    </source>
</evidence>
<evidence type="ECO:0000313" key="11">
    <source>
        <dbReference type="Proteomes" id="UP000400924"/>
    </source>
</evidence>
<dbReference type="AlphaFoldDB" id="A0A5N8XAI1"/>
<keyword evidence="11" id="KW-1185">Reference proteome</keyword>
<proteinExistence type="inferred from homology"/>
<dbReference type="InterPro" id="IPR051789">
    <property type="entry name" value="Bact_Polyamine_Transport"/>
</dbReference>
<name>A0A5N8XAI1_9ACTN</name>
<protein>
    <submittedName>
        <fullName evidence="10">ABC transporter permease</fullName>
    </submittedName>
</protein>
<reference evidence="10 11" key="1">
    <citation type="submission" date="2019-07" db="EMBL/GenBank/DDBJ databases">
        <title>New species of Amycolatopsis and Streptomyces.</title>
        <authorList>
            <person name="Duangmal K."/>
            <person name="Teo W.F.A."/>
            <person name="Lipun K."/>
        </authorList>
    </citation>
    <scope>NUCLEOTIDE SEQUENCE [LARGE SCALE GENOMIC DNA]</scope>
    <source>
        <strain evidence="10 11">NBRC 106415</strain>
    </source>
</reference>
<sequence>MLSRSVLRVWCVLVGLLLVLPTLVVVPISFSDRRSLMLPRGFSLQWYVNFFQDPQWYGAALLTLRVGVVVAVIATALGTMAAMALHSALGQWRGPARAFLMAPMIVPGVITAIGIFYVALKTGLTQSYWGFVLAHTVLAIPFVVVTVTASLAGFDGQLVKAAASLGAGPVSAFRKVMLPLIAPGVVTGALFAFLTSFDEAIVSIFLSGPFAQTLPVKIYASVTQTFDPTVAAASTLLLTVTTVVLILFGVLSVVRERR</sequence>
<keyword evidence="7 8" id="KW-0472">Membrane</keyword>